<reference evidence="2 3" key="1">
    <citation type="submission" date="2023-11" db="EMBL/GenBank/DDBJ databases">
        <title>Halocaridina rubra genome assembly.</title>
        <authorList>
            <person name="Smith C."/>
        </authorList>
    </citation>
    <scope>NUCLEOTIDE SEQUENCE [LARGE SCALE GENOMIC DNA]</scope>
    <source>
        <strain evidence="2">EP-1</strain>
        <tissue evidence="2">Whole</tissue>
    </source>
</reference>
<gene>
    <name evidence="2" type="ORF">SK128_004612</name>
</gene>
<protein>
    <submittedName>
        <fullName evidence="2">Uncharacterized protein</fullName>
    </submittedName>
</protein>
<organism evidence="2 3">
    <name type="scientific">Halocaridina rubra</name>
    <name type="common">Hawaiian red shrimp</name>
    <dbReference type="NCBI Taxonomy" id="373956"/>
    <lineage>
        <taxon>Eukaryota</taxon>
        <taxon>Metazoa</taxon>
        <taxon>Ecdysozoa</taxon>
        <taxon>Arthropoda</taxon>
        <taxon>Crustacea</taxon>
        <taxon>Multicrustacea</taxon>
        <taxon>Malacostraca</taxon>
        <taxon>Eumalacostraca</taxon>
        <taxon>Eucarida</taxon>
        <taxon>Decapoda</taxon>
        <taxon>Pleocyemata</taxon>
        <taxon>Caridea</taxon>
        <taxon>Atyoidea</taxon>
        <taxon>Atyidae</taxon>
        <taxon>Halocaridina</taxon>
    </lineage>
</organism>
<keyword evidence="3" id="KW-1185">Reference proteome</keyword>
<comment type="caution">
    <text evidence="2">The sequence shown here is derived from an EMBL/GenBank/DDBJ whole genome shotgun (WGS) entry which is preliminary data.</text>
</comment>
<name>A0AAN9FUU7_HALRR</name>
<keyword evidence="1" id="KW-0472">Membrane</keyword>
<keyword evidence="1" id="KW-1133">Transmembrane helix</keyword>
<keyword evidence="1" id="KW-0812">Transmembrane</keyword>
<evidence type="ECO:0000256" key="1">
    <source>
        <dbReference type="SAM" id="Phobius"/>
    </source>
</evidence>
<evidence type="ECO:0000313" key="2">
    <source>
        <dbReference type="EMBL" id="KAK7087033.1"/>
    </source>
</evidence>
<dbReference type="EMBL" id="JAXCGZ010000018">
    <property type="protein sequence ID" value="KAK7087033.1"/>
    <property type="molecule type" value="Genomic_DNA"/>
</dbReference>
<accession>A0AAN9FUU7</accession>
<feature type="transmembrane region" description="Helical" evidence="1">
    <location>
        <begin position="21"/>
        <end position="43"/>
    </location>
</feature>
<sequence>MVVGYEIGISRYDKIIYHSKWIYNAPWGHASPYLVGIWLAYILRNTKKEKLKLATVSLENN</sequence>
<evidence type="ECO:0000313" key="3">
    <source>
        <dbReference type="Proteomes" id="UP001381693"/>
    </source>
</evidence>
<dbReference type="AlphaFoldDB" id="A0AAN9FUU7"/>
<dbReference type="Proteomes" id="UP001381693">
    <property type="component" value="Unassembled WGS sequence"/>
</dbReference>
<proteinExistence type="predicted"/>